<dbReference type="Pfam" id="PF00941">
    <property type="entry name" value="FAD_binding_5"/>
    <property type="match status" value="1"/>
</dbReference>
<dbReference type="PANTHER" id="PTHR42659:SF2">
    <property type="entry name" value="XANTHINE DEHYDROGENASE SUBUNIT C-RELATED"/>
    <property type="match status" value="1"/>
</dbReference>
<accession>A0A382B4Z7</accession>
<dbReference type="InterPro" id="IPR002346">
    <property type="entry name" value="Mopterin_DH_FAD-bd"/>
</dbReference>
<keyword evidence="2" id="KW-0274">FAD</keyword>
<dbReference type="InterPro" id="IPR036318">
    <property type="entry name" value="FAD-bd_PCMH-like_sf"/>
</dbReference>
<protein>
    <recommendedName>
        <fullName evidence="4">FAD-binding PCMH-type domain-containing protein</fullName>
    </recommendedName>
</protein>
<keyword evidence="1" id="KW-0285">Flavoprotein</keyword>
<dbReference type="PANTHER" id="PTHR42659">
    <property type="entry name" value="XANTHINE DEHYDROGENASE SUBUNIT C-RELATED"/>
    <property type="match status" value="1"/>
</dbReference>
<dbReference type="AlphaFoldDB" id="A0A382B4Z7"/>
<dbReference type="PROSITE" id="PS51387">
    <property type="entry name" value="FAD_PCMH"/>
    <property type="match status" value="1"/>
</dbReference>
<gene>
    <name evidence="5" type="ORF">METZ01_LOCUS161445</name>
</gene>
<dbReference type="Gene3D" id="3.30.43.10">
    <property type="entry name" value="Uridine Diphospho-n-acetylenolpyruvylglucosamine Reductase, domain 2"/>
    <property type="match status" value="1"/>
</dbReference>
<dbReference type="SUPFAM" id="SSF56176">
    <property type="entry name" value="FAD-binding/transporter-associated domain-like"/>
    <property type="match status" value="1"/>
</dbReference>
<feature type="domain" description="FAD-binding PCMH-type" evidence="4">
    <location>
        <begin position="1"/>
        <end position="173"/>
    </location>
</feature>
<evidence type="ECO:0000256" key="2">
    <source>
        <dbReference type="ARBA" id="ARBA00022827"/>
    </source>
</evidence>
<dbReference type="InterPro" id="IPR051312">
    <property type="entry name" value="Diverse_Substr_Oxidored"/>
</dbReference>
<proteinExistence type="predicted"/>
<evidence type="ECO:0000259" key="4">
    <source>
        <dbReference type="PROSITE" id="PS51387"/>
    </source>
</evidence>
<evidence type="ECO:0000313" key="5">
    <source>
        <dbReference type="EMBL" id="SVB08591.1"/>
    </source>
</evidence>
<dbReference type="InterPro" id="IPR016166">
    <property type="entry name" value="FAD-bd_PCMH"/>
</dbReference>
<name>A0A382B4Z7_9ZZZZ</name>
<dbReference type="Gene3D" id="3.30.465.10">
    <property type="match status" value="1"/>
</dbReference>
<dbReference type="GO" id="GO:0016491">
    <property type="term" value="F:oxidoreductase activity"/>
    <property type="evidence" value="ECO:0007669"/>
    <property type="project" value="UniProtKB-KW"/>
</dbReference>
<evidence type="ECO:0000256" key="1">
    <source>
        <dbReference type="ARBA" id="ARBA00022630"/>
    </source>
</evidence>
<dbReference type="GO" id="GO:0071949">
    <property type="term" value="F:FAD binding"/>
    <property type="evidence" value="ECO:0007669"/>
    <property type="project" value="InterPro"/>
</dbReference>
<dbReference type="InterPro" id="IPR016169">
    <property type="entry name" value="FAD-bd_PCMH_sub2"/>
</dbReference>
<keyword evidence="3" id="KW-0560">Oxidoreductase</keyword>
<organism evidence="5">
    <name type="scientific">marine metagenome</name>
    <dbReference type="NCBI Taxonomy" id="408172"/>
    <lineage>
        <taxon>unclassified sequences</taxon>
        <taxon>metagenomes</taxon>
        <taxon>ecological metagenomes</taxon>
    </lineage>
</organism>
<feature type="non-terminal residue" evidence="5">
    <location>
        <position position="176"/>
    </location>
</feature>
<evidence type="ECO:0000256" key="3">
    <source>
        <dbReference type="ARBA" id="ARBA00023002"/>
    </source>
</evidence>
<dbReference type="EMBL" id="UINC01028135">
    <property type="protein sequence ID" value="SVB08591.1"/>
    <property type="molecule type" value="Genomic_DNA"/>
</dbReference>
<reference evidence="5" key="1">
    <citation type="submission" date="2018-05" db="EMBL/GenBank/DDBJ databases">
        <authorList>
            <person name="Lanie J.A."/>
            <person name="Ng W.-L."/>
            <person name="Kazmierczak K.M."/>
            <person name="Andrzejewski T.M."/>
            <person name="Davidsen T.M."/>
            <person name="Wayne K.J."/>
            <person name="Tettelin H."/>
            <person name="Glass J.I."/>
            <person name="Rusch D."/>
            <person name="Podicherti R."/>
            <person name="Tsui H.-C.T."/>
            <person name="Winkler M.E."/>
        </authorList>
    </citation>
    <scope>NUCLEOTIDE SEQUENCE</scope>
</reference>
<sequence>VFDYAVAEHIDEVIKLLSEEGDDAQLLAGGQSLIAMLNMRLVRPALVLDISRLPDENFIRLQDDFVEIGCTVTQSDLQSWSDLCTSLPLLARALPWVGHQQTRNKGTICGSVAHADPSAELPLCFAALGGEALLYSSQGERVLKADEFQVGMLETACAPDEMIRMLRFPKAEIGSG</sequence>
<feature type="non-terminal residue" evidence="5">
    <location>
        <position position="1"/>
    </location>
</feature>
<dbReference type="InterPro" id="IPR016167">
    <property type="entry name" value="FAD-bd_PCMH_sub1"/>
</dbReference>